<dbReference type="Gene3D" id="3.30.70.1290">
    <property type="entry name" value="Transposase IS200-like"/>
    <property type="match status" value="1"/>
</dbReference>
<dbReference type="PANTHER" id="PTHR33360">
    <property type="entry name" value="TRANSPOSASE FOR INSERTION SEQUENCE ELEMENT IS200"/>
    <property type="match status" value="1"/>
</dbReference>
<dbReference type="OrthoDB" id="9797997at2"/>
<proteinExistence type="predicted"/>
<organism evidence="2 3">
    <name type="scientific">Salegentibacter echinorum</name>
    <dbReference type="NCBI Taxonomy" id="1073325"/>
    <lineage>
        <taxon>Bacteria</taxon>
        <taxon>Pseudomonadati</taxon>
        <taxon>Bacteroidota</taxon>
        <taxon>Flavobacteriia</taxon>
        <taxon>Flavobacteriales</taxon>
        <taxon>Flavobacteriaceae</taxon>
        <taxon>Salegentibacter</taxon>
    </lineage>
</organism>
<dbReference type="InterPro" id="IPR036515">
    <property type="entry name" value="Transposase_17_sf"/>
</dbReference>
<dbReference type="RefSeq" id="WP_072877014.1">
    <property type="nucleotide sequence ID" value="NZ_FQVT01000002.1"/>
</dbReference>
<evidence type="ECO:0000259" key="1">
    <source>
        <dbReference type="SMART" id="SM01321"/>
    </source>
</evidence>
<dbReference type="GO" id="GO:0004803">
    <property type="term" value="F:transposase activity"/>
    <property type="evidence" value="ECO:0007669"/>
    <property type="project" value="InterPro"/>
</dbReference>
<dbReference type="PANTHER" id="PTHR33360:SF2">
    <property type="entry name" value="TRANSPOSASE FOR INSERTION SEQUENCE ELEMENT IS200"/>
    <property type="match status" value="1"/>
</dbReference>
<feature type="domain" description="Transposase IS200-like" evidence="1">
    <location>
        <begin position="5"/>
        <end position="119"/>
    </location>
</feature>
<evidence type="ECO:0000313" key="2">
    <source>
        <dbReference type="EMBL" id="SHF69215.1"/>
    </source>
</evidence>
<reference evidence="3" key="1">
    <citation type="submission" date="2016-11" db="EMBL/GenBank/DDBJ databases">
        <authorList>
            <person name="Varghese N."/>
            <person name="Submissions S."/>
        </authorList>
    </citation>
    <scope>NUCLEOTIDE SEQUENCE [LARGE SCALE GENOMIC DNA]</scope>
    <source>
        <strain evidence="3">DSM 24579</strain>
    </source>
</reference>
<dbReference type="NCBIfam" id="NF033573">
    <property type="entry name" value="transpos_IS200"/>
    <property type="match status" value="1"/>
</dbReference>
<name>A0A1M5DQM5_SALEC</name>
<dbReference type="SUPFAM" id="SSF143422">
    <property type="entry name" value="Transposase IS200-like"/>
    <property type="match status" value="1"/>
</dbReference>
<dbReference type="STRING" id="1073325.SAMN05444483_10268"/>
<dbReference type="InterPro" id="IPR002686">
    <property type="entry name" value="Transposase_17"/>
</dbReference>
<protein>
    <submittedName>
        <fullName evidence="2">REP element-mobilizing transposase RayT</fullName>
    </submittedName>
</protein>
<dbReference type="SMART" id="SM01321">
    <property type="entry name" value="Y1_Tnp"/>
    <property type="match status" value="1"/>
</dbReference>
<dbReference type="EMBL" id="FQVT01000002">
    <property type="protein sequence ID" value="SHF69215.1"/>
    <property type="molecule type" value="Genomic_DNA"/>
</dbReference>
<evidence type="ECO:0000313" key="3">
    <source>
        <dbReference type="Proteomes" id="UP000183945"/>
    </source>
</evidence>
<keyword evidence="3" id="KW-1185">Reference proteome</keyword>
<dbReference type="GO" id="GO:0006313">
    <property type="term" value="P:DNA transposition"/>
    <property type="evidence" value="ECO:0007669"/>
    <property type="project" value="InterPro"/>
</dbReference>
<sequence length="155" mass="18457">MANTYSQIYIHCVFVVKGRQNLISKRWKDELYKYITGIVSNEDQKLIAINGMADHVHILLGIKPNKNLSELIRDIKANSSRFINTKKWILGKFEWQKGFGAFSCGQAQLDLVINYIQKQEIHHKKMSFREEYQKFLKHHDIKYKTDYLFEQIEKF</sequence>
<accession>A0A1M5DQM5</accession>
<dbReference type="AlphaFoldDB" id="A0A1M5DQM5"/>
<dbReference type="Proteomes" id="UP000183945">
    <property type="component" value="Unassembled WGS sequence"/>
</dbReference>
<dbReference type="Pfam" id="PF01797">
    <property type="entry name" value="Y1_Tnp"/>
    <property type="match status" value="1"/>
</dbReference>
<gene>
    <name evidence="2" type="ORF">SAMN05444483_10268</name>
</gene>
<dbReference type="GO" id="GO:0003677">
    <property type="term" value="F:DNA binding"/>
    <property type="evidence" value="ECO:0007669"/>
    <property type="project" value="InterPro"/>
</dbReference>